<evidence type="ECO:0000256" key="6">
    <source>
        <dbReference type="ARBA" id="ARBA00023315"/>
    </source>
</evidence>
<feature type="domain" description="Ketosynthase family 3 (KS3)" evidence="9">
    <location>
        <begin position="1011"/>
        <end position="1443"/>
    </location>
</feature>
<dbReference type="SMART" id="SM00825">
    <property type="entry name" value="PKS_KS"/>
    <property type="match status" value="1"/>
</dbReference>
<evidence type="ECO:0000259" key="8">
    <source>
        <dbReference type="PROSITE" id="PS50075"/>
    </source>
</evidence>
<dbReference type="PROSITE" id="PS00606">
    <property type="entry name" value="KS3_1"/>
    <property type="match status" value="1"/>
</dbReference>
<keyword evidence="5" id="KW-0511">Multifunctional enzyme</keyword>
<dbReference type="SMART" id="SM00823">
    <property type="entry name" value="PKS_PP"/>
    <property type="match status" value="1"/>
</dbReference>
<gene>
    <name evidence="10" type="ORF">J3S04_02875</name>
</gene>
<dbReference type="Pfam" id="PF16197">
    <property type="entry name" value="KAsynt_C_assoc"/>
    <property type="match status" value="1"/>
</dbReference>
<dbReference type="InterPro" id="IPR020841">
    <property type="entry name" value="PKS_Beta-ketoAc_synthase_dom"/>
</dbReference>
<dbReference type="Gene3D" id="3.40.366.10">
    <property type="entry name" value="Malonyl-Coenzyme A Acyl Carrier Protein, domain 2"/>
    <property type="match status" value="1"/>
</dbReference>
<dbReference type="Pfam" id="PF00698">
    <property type="entry name" value="Acyl_transf_1"/>
    <property type="match status" value="1"/>
</dbReference>
<protein>
    <submittedName>
        <fullName evidence="10">SDR family NAD(P)-dependent oxidoreductase</fullName>
    </submittedName>
</protein>
<dbReference type="InterPro" id="IPR057326">
    <property type="entry name" value="KR_dom"/>
</dbReference>
<sequence length="1604" mass="166686">MVSLAELWRSFGVRPSAVVGHSQGEIAAACVAGALSLEDAARVVALRSRLLSRLAGLGGMVSVPEPLADVTRRLEHWNDRIGVAAVNGPRSVVVSGDADALDELLEACTADGVRAKRIPVDYASHSSHVEIIEAELAEALEGITPRVPHTPFHSTVTGEIVDTAALDAAYWYRNLRATVRFEPAVRALMETGHQVFVEVSPHPVLAVGLQETAEAAGADETVVVASLRRDHGGPARWLTALGEAYVHGVPVDWAAVFAGQRVRRADLPTYPFQRRRFWLPSGPSTPAGGGADGAHTAEEARFWEAVEGEDLAALAASLGVDADAAFDDVLAGLADWRRKTNETSIVDSWRYRVAWRPAQAKRAPLTGTWLVVTAGAAAPETGTTGAVAGVRDAASAETVASGSGTPGSGEAGAARAQTAGPETGTSDPVAPAAPAAGTVAAAVHDALARHGGVRVETLTVGHGDDRQALAARLAGLADAHGLTGVVSLLAAEETIPLEGRADAGMPETLALLQALGDAGVNAPLWCLTSGAVSTGPADPLRDPAQAQVWGLGRVAGAEYPQRWGGLIDLPGTPDEHALTLLVSLLADAGGENELAVRASGPLARRLVRAEANVTPDRADDRRAHGTVLITGGTGTLGAHVARRLAADGARHLVLTSRSGLAADGAAALRDELEALGTRTTVAACDAADRDQLRRLLDGLPEEYPLTGVIHAAGVLDDGVLDALTGERLEHVLRPKADAALNLHELTRERGDDLRFFVLFSSIAGVVGNGGQGGYAAANAFLDALAQQRRTAGLPATAIAWGSWGSGRMMGDAAEAHLTRRGILPMAADLGVQAMDRAIASDDTAVTVADIDWNRFVPAFALTGDYPLLRDLPEARRLLDAAATTVPAGDAGATGPALAQRLAGLNEAERSRAVLDLVRTQAATVLGHAGAERVQPGRAFREVGFDSLTAIELRNRLAAATGMRLPTTVVFDYPSPKDLAGFLLAQLPGQGQGQDAAGSAVPPSAPARPADDEPIAIVAMSCRFPGGVRTPEDLWQLLVDGTDALSGFPADRGWDLDALYDPDPGRTGTTYAREGGFLYDAGDFDAAFFGISPREALAMDPQQRLLLETSWEAFERAGIDPATLKGTQAGVFVGSNGQDYGQDYASGTRRAPDGVEGYLLTGRAASVVSGRLAYTFGLEGPAVTVDTACSSSLVALHLAVQALRQGECDLALAGGVTVMSTPGIFVEFSRQRGLAADGRCKAFSADADGTGWGEGAGMLLVERLSDARRKGHPVLAVVRGSAINQDGASNGLTAPNGPSQQRVIRQALANAGLHAADVDAVEAHGTGTRLGDPIEAQALLATYGQERPDGRPPVRLGSLKSNIGHTQAAAGVAGVMKMVLALRHGLLPRTLHVAEPTPHVDWSAGAVQLLTEPAAWPSDDDRVRRAGVSAFGVSGTNAHVIVEQAPTADAGAEDSNGGDTAGSSAVAWILSGRDATALRAQAESLLAYVRTHPEPDAVDIGFTLATARAALERRAAVVGSDREELVRGLEARWPPGATRVGLVWLPVGRWRSCSRGRGVSGGMGRGSCMPRSRPSLMPLVRCVRSLMRILSVRCGTWCSVTMASC</sequence>
<dbReference type="InterPro" id="IPR001227">
    <property type="entry name" value="Ac_transferase_dom_sf"/>
</dbReference>
<dbReference type="InterPro" id="IPR020806">
    <property type="entry name" value="PKS_PP-bd"/>
</dbReference>
<dbReference type="PROSITE" id="PS00012">
    <property type="entry name" value="PHOSPHOPANTETHEINE"/>
    <property type="match status" value="1"/>
</dbReference>
<dbReference type="SUPFAM" id="SSF53901">
    <property type="entry name" value="Thiolase-like"/>
    <property type="match status" value="1"/>
</dbReference>
<dbReference type="Pfam" id="PF18369">
    <property type="entry name" value="PKS_DE"/>
    <property type="match status" value="1"/>
</dbReference>
<dbReference type="PROSITE" id="PS50075">
    <property type="entry name" value="CARRIER"/>
    <property type="match status" value="1"/>
</dbReference>
<dbReference type="Pfam" id="PF00109">
    <property type="entry name" value="ketoacyl-synt"/>
    <property type="match status" value="1"/>
</dbReference>
<dbReference type="InterPro" id="IPR014043">
    <property type="entry name" value="Acyl_transferase_dom"/>
</dbReference>
<keyword evidence="3" id="KW-0808">Transferase</keyword>
<feature type="domain" description="Carrier" evidence="8">
    <location>
        <begin position="911"/>
        <end position="986"/>
    </location>
</feature>
<dbReference type="CDD" id="cd08952">
    <property type="entry name" value="KR_1_SDR_x"/>
    <property type="match status" value="1"/>
</dbReference>
<evidence type="ECO:0000256" key="5">
    <source>
        <dbReference type="ARBA" id="ARBA00023268"/>
    </source>
</evidence>
<dbReference type="InterPro" id="IPR009081">
    <property type="entry name" value="PP-bd_ACP"/>
</dbReference>
<dbReference type="SMART" id="SM00822">
    <property type="entry name" value="PKS_KR"/>
    <property type="match status" value="1"/>
</dbReference>
<dbReference type="PANTHER" id="PTHR43775:SF51">
    <property type="entry name" value="INACTIVE PHENOLPHTHIOCEROL SYNTHESIS POLYKETIDE SYNTHASE TYPE I PKS1-RELATED"/>
    <property type="match status" value="1"/>
</dbReference>
<evidence type="ECO:0000313" key="10">
    <source>
        <dbReference type="EMBL" id="QSY52236.1"/>
    </source>
</evidence>
<evidence type="ECO:0000256" key="2">
    <source>
        <dbReference type="ARBA" id="ARBA00022553"/>
    </source>
</evidence>
<reference evidence="10 11" key="1">
    <citation type="submission" date="2021-03" db="EMBL/GenBank/DDBJ databases">
        <title>Streptomyces strains.</title>
        <authorList>
            <person name="Lund M.B."/>
            <person name="Toerring T."/>
        </authorList>
    </citation>
    <scope>NUCLEOTIDE SEQUENCE [LARGE SCALE GENOMIC DNA]</scope>
    <source>
        <strain evidence="10 11">KCC S-1010</strain>
    </source>
</reference>
<dbReference type="InterPro" id="IPR014030">
    <property type="entry name" value="Ketoacyl_synth_N"/>
</dbReference>
<dbReference type="Pfam" id="PF00550">
    <property type="entry name" value="PP-binding"/>
    <property type="match status" value="1"/>
</dbReference>
<evidence type="ECO:0000313" key="11">
    <source>
        <dbReference type="Proteomes" id="UP000671836"/>
    </source>
</evidence>
<accession>A0ABX7RVA9</accession>
<proteinExistence type="predicted"/>
<dbReference type="SMART" id="SM01294">
    <property type="entry name" value="PKS_PP_betabranch"/>
    <property type="match status" value="1"/>
</dbReference>
<dbReference type="InterPro" id="IPR032821">
    <property type="entry name" value="PKS_assoc"/>
</dbReference>
<evidence type="ECO:0000256" key="4">
    <source>
        <dbReference type="ARBA" id="ARBA00023194"/>
    </source>
</evidence>
<dbReference type="InterPro" id="IPR036736">
    <property type="entry name" value="ACP-like_sf"/>
</dbReference>
<evidence type="ECO:0000259" key="9">
    <source>
        <dbReference type="PROSITE" id="PS52004"/>
    </source>
</evidence>
<dbReference type="InterPro" id="IPR016039">
    <property type="entry name" value="Thiolase-like"/>
</dbReference>
<evidence type="ECO:0000256" key="7">
    <source>
        <dbReference type="SAM" id="MobiDB-lite"/>
    </source>
</evidence>
<dbReference type="Gene3D" id="3.30.70.3290">
    <property type="match status" value="1"/>
</dbReference>
<dbReference type="InterPro" id="IPR050091">
    <property type="entry name" value="PKS_NRPS_Biosynth_Enz"/>
</dbReference>
<dbReference type="PANTHER" id="PTHR43775">
    <property type="entry name" value="FATTY ACID SYNTHASE"/>
    <property type="match status" value="1"/>
</dbReference>
<name>A0ABX7RVA9_9ACTN</name>
<dbReference type="InterPro" id="IPR014031">
    <property type="entry name" value="Ketoacyl_synth_C"/>
</dbReference>
<dbReference type="InterPro" id="IPR013968">
    <property type="entry name" value="PKS_KR"/>
</dbReference>
<evidence type="ECO:0000256" key="3">
    <source>
        <dbReference type="ARBA" id="ARBA00022679"/>
    </source>
</evidence>
<dbReference type="InterPro" id="IPR006162">
    <property type="entry name" value="Ppantetheine_attach_site"/>
</dbReference>
<dbReference type="Proteomes" id="UP000671836">
    <property type="component" value="Chromosome"/>
</dbReference>
<dbReference type="SUPFAM" id="SSF47336">
    <property type="entry name" value="ACP-like"/>
    <property type="match status" value="1"/>
</dbReference>
<feature type="region of interest" description="Disordered" evidence="7">
    <location>
        <begin position="397"/>
        <end position="432"/>
    </location>
</feature>
<keyword evidence="2" id="KW-0597">Phosphoprotein</keyword>
<dbReference type="SUPFAM" id="SSF55048">
    <property type="entry name" value="Probable ACP-binding domain of malonyl-CoA ACP transacylase"/>
    <property type="match status" value="1"/>
</dbReference>
<dbReference type="Pfam" id="PF08659">
    <property type="entry name" value="KR"/>
    <property type="match status" value="1"/>
</dbReference>
<dbReference type="EMBL" id="CP071595">
    <property type="protein sequence ID" value="QSY52236.1"/>
    <property type="molecule type" value="Genomic_DNA"/>
</dbReference>
<keyword evidence="6" id="KW-0012">Acyltransferase</keyword>
<dbReference type="Gene3D" id="3.40.47.10">
    <property type="match status" value="1"/>
</dbReference>
<dbReference type="InterPro" id="IPR016036">
    <property type="entry name" value="Malonyl_transacylase_ACP-bd"/>
</dbReference>
<dbReference type="InterPro" id="IPR018201">
    <property type="entry name" value="Ketoacyl_synth_AS"/>
</dbReference>
<dbReference type="SUPFAM" id="SSF52151">
    <property type="entry name" value="FabD/lysophospholipase-like"/>
    <property type="match status" value="1"/>
</dbReference>
<dbReference type="InterPro" id="IPR041618">
    <property type="entry name" value="PKS_DE"/>
</dbReference>
<dbReference type="CDD" id="cd00833">
    <property type="entry name" value="PKS"/>
    <property type="match status" value="1"/>
</dbReference>
<dbReference type="Pfam" id="PF02801">
    <property type="entry name" value="Ketoacyl-synt_C"/>
    <property type="match status" value="1"/>
</dbReference>
<feature type="compositionally biased region" description="Low complexity" evidence="7">
    <location>
        <begin position="989"/>
        <end position="1001"/>
    </location>
</feature>
<dbReference type="Gene3D" id="3.40.50.720">
    <property type="entry name" value="NAD(P)-binding Rossmann-like Domain"/>
    <property type="match status" value="1"/>
</dbReference>
<evidence type="ECO:0000256" key="1">
    <source>
        <dbReference type="ARBA" id="ARBA00022450"/>
    </source>
</evidence>
<dbReference type="SMART" id="SM00827">
    <property type="entry name" value="PKS_AT"/>
    <property type="match status" value="1"/>
</dbReference>
<dbReference type="PROSITE" id="PS52004">
    <property type="entry name" value="KS3_2"/>
    <property type="match status" value="1"/>
</dbReference>
<dbReference type="Gene3D" id="6.10.140.1830">
    <property type="match status" value="1"/>
</dbReference>
<dbReference type="Gene3D" id="1.10.1200.10">
    <property type="entry name" value="ACP-like"/>
    <property type="match status" value="1"/>
</dbReference>
<keyword evidence="4" id="KW-0045">Antibiotic biosynthesis</keyword>
<dbReference type="RefSeq" id="WP_207555518.1">
    <property type="nucleotide sequence ID" value="NZ_CP071595.1"/>
</dbReference>
<dbReference type="InterPro" id="IPR016035">
    <property type="entry name" value="Acyl_Trfase/lysoPLipase"/>
</dbReference>
<dbReference type="InterPro" id="IPR036291">
    <property type="entry name" value="NAD(P)-bd_dom_sf"/>
</dbReference>
<dbReference type="SUPFAM" id="SSF51735">
    <property type="entry name" value="NAD(P)-binding Rossmann-fold domains"/>
    <property type="match status" value="2"/>
</dbReference>
<keyword evidence="11" id="KW-1185">Reference proteome</keyword>
<feature type="region of interest" description="Disordered" evidence="7">
    <location>
        <begin position="989"/>
        <end position="1009"/>
    </location>
</feature>
<keyword evidence="1" id="KW-0596">Phosphopantetheine</keyword>
<organism evidence="10 11">
    <name type="scientific">Streptomyces griseocarneus</name>
    <dbReference type="NCBI Taxonomy" id="51201"/>
    <lineage>
        <taxon>Bacteria</taxon>
        <taxon>Bacillati</taxon>
        <taxon>Actinomycetota</taxon>
        <taxon>Actinomycetes</taxon>
        <taxon>Kitasatosporales</taxon>
        <taxon>Streptomycetaceae</taxon>
        <taxon>Streptomyces</taxon>
    </lineage>
</organism>